<dbReference type="EMBL" id="MDYQ01000257">
    <property type="protein sequence ID" value="PRP77725.1"/>
    <property type="molecule type" value="Genomic_DNA"/>
</dbReference>
<evidence type="ECO:0000313" key="2">
    <source>
        <dbReference type="EMBL" id="PRP77725.1"/>
    </source>
</evidence>
<dbReference type="InParanoid" id="A0A2P6N1A3"/>
<reference evidence="2 3" key="1">
    <citation type="journal article" date="2018" name="Genome Biol. Evol.">
        <title>Multiple Roots of Fruiting Body Formation in Amoebozoa.</title>
        <authorList>
            <person name="Hillmann F."/>
            <person name="Forbes G."/>
            <person name="Novohradska S."/>
            <person name="Ferling I."/>
            <person name="Riege K."/>
            <person name="Groth M."/>
            <person name="Westermann M."/>
            <person name="Marz M."/>
            <person name="Spaller T."/>
            <person name="Winckler T."/>
            <person name="Schaap P."/>
            <person name="Glockner G."/>
        </authorList>
    </citation>
    <scope>NUCLEOTIDE SEQUENCE [LARGE SCALE GENOMIC DNA]</scope>
    <source>
        <strain evidence="2 3">Jena</strain>
    </source>
</reference>
<feature type="compositionally biased region" description="Polar residues" evidence="1">
    <location>
        <begin position="391"/>
        <end position="421"/>
    </location>
</feature>
<dbReference type="Proteomes" id="UP000241769">
    <property type="component" value="Unassembled WGS sequence"/>
</dbReference>
<evidence type="ECO:0000313" key="3">
    <source>
        <dbReference type="Proteomes" id="UP000241769"/>
    </source>
</evidence>
<feature type="compositionally biased region" description="Basic and acidic residues" evidence="1">
    <location>
        <begin position="218"/>
        <end position="230"/>
    </location>
</feature>
<evidence type="ECO:0000256" key="1">
    <source>
        <dbReference type="SAM" id="MobiDB-lite"/>
    </source>
</evidence>
<feature type="compositionally biased region" description="Polar residues" evidence="1">
    <location>
        <begin position="205"/>
        <end position="216"/>
    </location>
</feature>
<accession>A0A2P6N1A3</accession>
<comment type="caution">
    <text evidence="2">The sequence shown here is derived from an EMBL/GenBank/DDBJ whole genome shotgun (WGS) entry which is preliminary data.</text>
</comment>
<keyword evidence="3" id="KW-1185">Reference proteome</keyword>
<dbReference type="AlphaFoldDB" id="A0A2P6N1A3"/>
<sequence>MMEADILSNNYIRRYLRYFPEEHWPLVTKLTLIFGIQALQGTEINEYSSLYSLKTALKRKGNCLTASAFHQKITRTGSIREEDSQIINQWDRKKIQLASIKEKVEEDHIQMRGLNYKKTSRSDVHKPRTNDKGRVPSVTRHKLKTRTPEDAPSKLKRPFTQPVSSLPYNIKEIMTKASIATHKEGNDVKPNGQHIFHWNTNTRTSNQVAATQSPSEDQLFKERRGKKENMKASSPVEGSRRWSSMIVPQVEKYDTISPSESTMIDQINHLHLDDSQKTHSQQFAFGAHDLVEEERPPVEYGQLPEDRLTYVGNQSDHDDRSTWRGRSTREESDRMHRENEREKSERERSFQANTYNEQLDDIRGSTLRITRKLRDLEEQRRRLEAQYQQQPPASRTPSYNIHSLRSNFTSSDSSGTVSPPTMTMPMRGNPSSVFDHLTKPRTLFSAYLFPEIESSSFCR</sequence>
<name>A0A2P6N1A3_9EUKA</name>
<feature type="compositionally biased region" description="Basic and acidic residues" evidence="1">
    <location>
        <begin position="315"/>
        <end position="349"/>
    </location>
</feature>
<feature type="compositionally biased region" description="Basic and acidic residues" evidence="1">
    <location>
        <begin position="120"/>
        <end position="134"/>
    </location>
</feature>
<organism evidence="2 3">
    <name type="scientific">Planoprotostelium fungivorum</name>
    <dbReference type="NCBI Taxonomy" id="1890364"/>
    <lineage>
        <taxon>Eukaryota</taxon>
        <taxon>Amoebozoa</taxon>
        <taxon>Evosea</taxon>
        <taxon>Variosea</taxon>
        <taxon>Cavosteliida</taxon>
        <taxon>Cavosteliaceae</taxon>
        <taxon>Planoprotostelium</taxon>
    </lineage>
</organism>
<feature type="region of interest" description="Disordered" evidence="1">
    <location>
        <begin position="205"/>
        <end position="240"/>
    </location>
</feature>
<gene>
    <name evidence="2" type="ORF">PROFUN_00586</name>
</gene>
<feature type="region of interest" description="Disordered" evidence="1">
    <location>
        <begin position="303"/>
        <end position="351"/>
    </location>
</feature>
<feature type="region of interest" description="Disordered" evidence="1">
    <location>
        <begin position="382"/>
        <end position="423"/>
    </location>
</feature>
<feature type="region of interest" description="Disordered" evidence="1">
    <location>
        <begin position="111"/>
        <end position="162"/>
    </location>
</feature>
<proteinExistence type="predicted"/>
<protein>
    <submittedName>
        <fullName evidence="2">Uncharacterized protein</fullName>
    </submittedName>
</protein>